<dbReference type="AlphaFoldDB" id="A0A841L0S1"/>
<proteinExistence type="predicted"/>
<keyword evidence="2" id="KW-1185">Reference proteome</keyword>
<evidence type="ECO:0000313" key="1">
    <source>
        <dbReference type="EMBL" id="MBB6215979.1"/>
    </source>
</evidence>
<name>A0A841L0S1_9FIRM</name>
<dbReference type="RefSeq" id="WP_184310524.1">
    <property type="nucleotide sequence ID" value="NZ_JACHEN010000011.1"/>
</dbReference>
<dbReference type="GO" id="GO:1990904">
    <property type="term" value="C:ribonucleoprotein complex"/>
    <property type="evidence" value="ECO:0007669"/>
    <property type="project" value="UniProtKB-KW"/>
</dbReference>
<dbReference type="EMBL" id="JACHEN010000011">
    <property type="protein sequence ID" value="MBB6215979.1"/>
    <property type="molecule type" value="Genomic_DNA"/>
</dbReference>
<keyword evidence="1" id="KW-0687">Ribonucleoprotein</keyword>
<dbReference type="Proteomes" id="UP000579281">
    <property type="component" value="Unassembled WGS sequence"/>
</dbReference>
<gene>
    <name evidence="1" type="ORF">HNQ80_002070</name>
</gene>
<sequence>MKVRLFIGDTLFEDLPEEKQEEAKQKYTDAYANIVLDRVIEMMNQGKSKAEIMSYLGLN</sequence>
<evidence type="ECO:0000313" key="2">
    <source>
        <dbReference type="Proteomes" id="UP000579281"/>
    </source>
</evidence>
<accession>A0A841L0S1</accession>
<comment type="caution">
    <text evidence="1">The sequence shown here is derived from an EMBL/GenBank/DDBJ whole genome shotgun (WGS) entry which is preliminary data.</text>
</comment>
<protein>
    <submittedName>
        <fullName evidence="1">Small nuclear ribonucleoprotein (SnRNP)-like protein</fullName>
    </submittedName>
</protein>
<organism evidence="1 2">
    <name type="scientific">Anaerosolibacter carboniphilus</name>
    <dbReference type="NCBI Taxonomy" id="1417629"/>
    <lineage>
        <taxon>Bacteria</taxon>
        <taxon>Bacillati</taxon>
        <taxon>Bacillota</taxon>
        <taxon>Clostridia</taxon>
        <taxon>Peptostreptococcales</taxon>
        <taxon>Thermotaleaceae</taxon>
        <taxon>Anaerosolibacter</taxon>
    </lineage>
</organism>
<reference evidence="1 2" key="1">
    <citation type="submission" date="2020-08" db="EMBL/GenBank/DDBJ databases">
        <title>Genomic Encyclopedia of Type Strains, Phase IV (KMG-IV): sequencing the most valuable type-strain genomes for metagenomic binning, comparative biology and taxonomic classification.</title>
        <authorList>
            <person name="Goeker M."/>
        </authorList>
    </citation>
    <scope>NUCLEOTIDE SEQUENCE [LARGE SCALE GENOMIC DNA]</scope>
    <source>
        <strain evidence="1 2">DSM 103526</strain>
    </source>
</reference>